<reference evidence="1 2" key="1">
    <citation type="journal article" date="2015" name="Genome Announc.">
        <title>Expanding the biotechnology potential of lactobacilli through comparative genomics of 213 strains and associated genera.</title>
        <authorList>
            <person name="Sun Z."/>
            <person name="Harris H.M."/>
            <person name="McCann A."/>
            <person name="Guo C."/>
            <person name="Argimon S."/>
            <person name="Zhang W."/>
            <person name="Yang X."/>
            <person name="Jeffery I.B."/>
            <person name="Cooney J.C."/>
            <person name="Kagawa T.F."/>
            <person name="Liu W."/>
            <person name="Song Y."/>
            <person name="Salvetti E."/>
            <person name="Wrobel A."/>
            <person name="Rasinkangas P."/>
            <person name="Parkhill J."/>
            <person name="Rea M.C."/>
            <person name="O'Sullivan O."/>
            <person name="Ritari J."/>
            <person name="Douillard F.P."/>
            <person name="Paul Ross R."/>
            <person name="Yang R."/>
            <person name="Briner A.E."/>
            <person name="Felis G.E."/>
            <person name="de Vos W.M."/>
            <person name="Barrangou R."/>
            <person name="Klaenhammer T.R."/>
            <person name="Caufield P.W."/>
            <person name="Cui Y."/>
            <person name="Zhang H."/>
            <person name="O'Toole P.W."/>
        </authorList>
    </citation>
    <scope>NUCLEOTIDE SEQUENCE [LARGE SCALE GENOMIC DNA]</scope>
    <source>
        <strain evidence="1 2">DSM 12744</strain>
    </source>
</reference>
<keyword evidence="2" id="KW-1185">Reference proteome</keyword>
<dbReference type="STRING" id="1423792.FD09_GL000549"/>
<dbReference type="EMBL" id="AZEC01000010">
    <property type="protein sequence ID" value="KRL11941.1"/>
    <property type="molecule type" value="Genomic_DNA"/>
</dbReference>
<accession>A0A0R1N2L2</accession>
<sequence>MVYYSRSILFFGEEGTTVNTALLSKVLSARIQEIRKDSQLHVLTQLDEPSGNEPRVTHYVAYTDFSADQQQKQTASIYVFTPYKNLDNHNRAIIEYQTQLMFNYNPWQKTMHIIVLETLGAASSLAFFDYQNHGLATVALKGLIGLARRNGYTHIDGVVSSFDGVDDLLRISDLFQKVGFSVQTNPSNPHVGEYSYALTK</sequence>
<organism evidence="1 2">
    <name type="scientific">Schleiferilactobacillus perolens DSM 12744</name>
    <dbReference type="NCBI Taxonomy" id="1423792"/>
    <lineage>
        <taxon>Bacteria</taxon>
        <taxon>Bacillati</taxon>
        <taxon>Bacillota</taxon>
        <taxon>Bacilli</taxon>
        <taxon>Lactobacillales</taxon>
        <taxon>Lactobacillaceae</taxon>
        <taxon>Schleiferilactobacillus</taxon>
    </lineage>
</organism>
<proteinExistence type="predicted"/>
<gene>
    <name evidence="1" type="ORF">FD09_GL000549</name>
</gene>
<dbReference type="Proteomes" id="UP000051330">
    <property type="component" value="Unassembled WGS sequence"/>
</dbReference>
<comment type="caution">
    <text evidence="1">The sequence shown here is derived from an EMBL/GenBank/DDBJ whole genome shotgun (WGS) entry which is preliminary data.</text>
</comment>
<evidence type="ECO:0008006" key="3">
    <source>
        <dbReference type="Google" id="ProtNLM"/>
    </source>
</evidence>
<dbReference type="PATRIC" id="fig|1423792.3.peg.559"/>
<evidence type="ECO:0000313" key="1">
    <source>
        <dbReference type="EMBL" id="KRL11941.1"/>
    </source>
</evidence>
<evidence type="ECO:0000313" key="2">
    <source>
        <dbReference type="Proteomes" id="UP000051330"/>
    </source>
</evidence>
<dbReference type="AlphaFoldDB" id="A0A0R1N2L2"/>
<protein>
    <recommendedName>
        <fullName evidence="3">N-acetyltransferase domain-containing protein</fullName>
    </recommendedName>
</protein>
<name>A0A0R1N2L2_9LACO</name>